<dbReference type="Gene3D" id="2.60.120.1540">
    <property type="match status" value="1"/>
</dbReference>
<keyword evidence="2" id="KW-0646">Protease inhibitor</keyword>
<accession>A0A1I8MFJ9</accession>
<dbReference type="GO" id="GO:0002376">
    <property type="term" value="P:immune system process"/>
    <property type="evidence" value="ECO:0007669"/>
    <property type="project" value="UniProtKB-KW"/>
</dbReference>
<dbReference type="InterPro" id="IPR002890">
    <property type="entry name" value="MG2"/>
</dbReference>
<evidence type="ECO:0000313" key="18">
    <source>
        <dbReference type="Proteomes" id="UP001652621"/>
    </source>
</evidence>
<dbReference type="Gene3D" id="1.50.10.20">
    <property type="match status" value="1"/>
</dbReference>
<dbReference type="SMART" id="SM01361">
    <property type="entry name" value="A2M_recep"/>
    <property type="match status" value="1"/>
</dbReference>
<comment type="similarity">
    <text evidence="1">Belongs to the protease inhibitor I39 (alpha-2-macroglobulin) family.</text>
</comment>
<dbReference type="EnsemblMetazoa" id="MDOA004399-RB">
    <property type="protein sequence ID" value="MDOA004399-PB"/>
    <property type="gene ID" value="MDOA004399"/>
</dbReference>
<dbReference type="PANTHER" id="PTHR11412:SF136">
    <property type="entry name" value="CD109 ANTIGEN"/>
    <property type="match status" value="1"/>
</dbReference>
<dbReference type="InterPro" id="IPR013783">
    <property type="entry name" value="Ig-like_fold"/>
</dbReference>
<dbReference type="VEuPathDB" id="VectorBase:MDOA004399"/>
<evidence type="ECO:0000313" key="17">
    <source>
        <dbReference type="EnsemblMetazoa" id="MDOA004399-PB"/>
    </source>
</evidence>
<evidence type="ECO:0000259" key="16">
    <source>
        <dbReference type="SMART" id="SM01361"/>
    </source>
</evidence>
<dbReference type="InterPro" id="IPR009048">
    <property type="entry name" value="A-macroglobulin_rcpt-bd"/>
</dbReference>
<keyword evidence="8" id="KW-0325">Glycoprotein</keyword>
<evidence type="ECO:0000259" key="15">
    <source>
        <dbReference type="SMART" id="SM01360"/>
    </source>
</evidence>
<dbReference type="PANTHER" id="PTHR11412">
    <property type="entry name" value="MACROGLOBULIN / COMPLEMENT"/>
    <property type="match status" value="1"/>
</dbReference>
<feature type="region of interest" description="Disordered" evidence="12">
    <location>
        <begin position="1232"/>
        <end position="1251"/>
    </location>
</feature>
<feature type="domain" description="Alpha-2-macroglobulin bait region" evidence="14">
    <location>
        <begin position="430"/>
        <end position="564"/>
    </location>
</feature>
<keyword evidence="18" id="KW-1185">Reference proteome</keyword>
<evidence type="ECO:0000256" key="9">
    <source>
        <dbReference type="ARBA" id="ARBA00057615"/>
    </source>
</evidence>
<dbReference type="Proteomes" id="UP001652621">
    <property type="component" value="Unplaced"/>
</dbReference>
<evidence type="ECO:0000256" key="10">
    <source>
        <dbReference type="ARBA" id="ARBA00063781"/>
    </source>
</evidence>
<dbReference type="Gene3D" id="2.60.40.1940">
    <property type="match status" value="1"/>
</dbReference>
<keyword evidence="4" id="KW-0391">Immunity</keyword>
<evidence type="ECO:0000256" key="12">
    <source>
        <dbReference type="SAM" id="MobiDB-lite"/>
    </source>
</evidence>
<comment type="function">
    <text evidence="9">Binds covalently through a thioester bond to the pathogen surface resulting in pathogen clearance.</text>
</comment>
<evidence type="ECO:0000313" key="19">
    <source>
        <dbReference type="RefSeq" id="XP_011290748.1"/>
    </source>
</evidence>
<proteinExistence type="inferred from homology"/>
<name>A0A1I8MFJ9_MUSDO</name>
<dbReference type="RefSeq" id="XP_058980536.1">
    <property type="nucleotide sequence ID" value="XM_059124553.1"/>
</dbReference>
<dbReference type="InterPro" id="IPR050473">
    <property type="entry name" value="A2M/Complement_sys"/>
</dbReference>
<sequence>MHHSRLIFYVLAAVQIAIVPITSQSHYSIVAPGTIRSNRNYSVCVTLHDAATAATLRLSIRSLSSSMHLSEEVTVQPYESRLINFMPPRLYDQFQYELKVEGIKGITLSESKGLYSLEYGGPRVYIESDKAFYKPNDTVQFRVVILDEHLKITKIFEPIRIQILDPEKNRVKQFKDIQLDRGIYAGKFQISQQPTWGEWTISVFISGKYNMNNEYYFKVQKYVLPKFSVHIEHATNMVTKERFLPVTIYGKYTYGRYVEGIVDVYLEDRIGYTASNITAHIGPGDVKAEVLLDIDELSYAGLLYVRAQLRERHSNVTAQADSQVILQRDPYNIFLPHSEIEFRQGKPYRFNVHVEQWNGTPVKDSQTTVDMFINEKKYSSVLNENGVARFQVDADNVSNYRFEYKEAILRLNSMFGEEHSYVYDESNCKIKVLPRGSLDLKDPLEIVITSNENIPYAIYTLTSHGNIIDQKYIPPLETPRKSLKITITPTIAMVPNSYLFVYYIVNGDLHYCEHTLRLPELFENQLTIDAPRNVKPGQNITFNIKGQPRSRVSIVAVDKSVMLLSARNILRKGTVMRDLRIDKAYRQQYPNPHVYEYTPGHTSGLIIFTNAKYKIHTFNIPIEPLPSYLPDYKRQVFPETWIFKDIDVFEPITALTFKVPDTITTWIVRAFSVNDDSGFGMLDDSLDIEAFQPFFISVNLPYAVKRGEIFTIPVTIFNYLSEQLETEVKMLNTKEEFQFTNHHQQPLQIKEEMRKLTIPPNGGGSTSFTIAPQKIGHTEIYIEARNSITSDTVIHQLKVEPEGIGHEGNQDELLTVLHDKSTKRTFEAKIPTNIVPDSEYLVLTISGDVMATTVENLGKLVQKPSGCGEQNMINMVPNILILDYLKTLSQYKNKTTLVERAKNFIDTGYQRELSFRHPNGAYSVFGPSSSTENNWLTAYVTRFFIKGQKYSAIEGRIIESGLEYLSGQQLDDGSFPHRGFLFDPSHQNEYGFTAFCLLTFLEDPKYSKKYNSLIQKGITYLKNNLNKVKDTYSLAIMANTFQKAGSSSDANTILEKLKRIARQDNDLKWWTKNNKNEESANDVEITSYILMALLESSSQEDSTAIYNWLLKQRNANGGFGSTQDTVVGLQALIKFIEKSSQIQNTDIKVYFVAKCGEGKTRKEGTFTVGLDNELILQKEELPRNIRSVAVEIRGNGRVYVQLSYRYYTSQDVTGPGGTLATGESERTPISFPPRMIEHTSGTSRQPPLTSERTPIFYRPRMGEPTSGSSRIPALASHLGSGAQPPLASALVHKYFNIKPQAKISSPNAMSLEICYSYRPYTEEEKLTNMVILEITFPSGYIANGENLDRLRDEEQVSRVDSQNSETLIAIYFEKLSANDEQCLTAVADKVHDVAGLKPTKIDMYDFYNDKRRTTILYELK</sequence>
<dbReference type="Gene3D" id="2.60.40.10">
    <property type="entry name" value="Immunoglobulins"/>
    <property type="match status" value="2"/>
</dbReference>
<dbReference type="Gene3D" id="2.60.40.690">
    <property type="entry name" value="Alpha-macroglobulin, receptor-binding domain"/>
    <property type="match status" value="1"/>
</dbReference>
<evidence type="ECO:0000256" key="11">
    <source>
        <dbReference type="ARBA" id="ARBA00078071"/>
    </source>
</evidence>
<dbReference type="SUPFAM" id="SSF81296">
    <property type="entry name" value="E set domains"/>
    <property type="match status" value="1"/>
</dbReference>
<dbReference type="InterPro" id="IPR001599">
    <property type="entry name" value="Macroglobln_a2"/>
</dbReference>
<reference evidence="17" key="1">
    <citation type="submission" date="2020-05" db="UniProtKB">
        <authorList>
            <consortium name="EnsemblMetazoa"/>
        </authorList>
    </citation>
    <scope>IDENTIFICATION</scope>
    <source>
        <strain evidence="17">Aabys</strain>
    </source>
</reference>
<protein>
    <recommendedName>
        <fullName evidence="11">TEP1-F</fullName>
    </recommendedName>
</protein>
<feature type="signal peptide" evidence="13">
    <location>
        <begin position="1"/>
        <end position="23"/>
    </location>
</feature>
<feature type="domain" description="Alpha-macroglobulin receptor-binding" evidence="16">
    <location>
        <begin position="1327"/>
        <end position="1417"/>
    </location>
</feature>
<dbReference type="EnsemblMetazoa" id="MDOA004399-RC">
    <property type="protein sequence ID" value="MDOA004399-PC"/>
    <property type="gene ID" value="MDOA004399"/>
</dbReference>
<dbReference type="InterPro" id="IPR019742">
    <property type="entry name" value="MacrogloblnA2_CS"/>
</dbReference>
<dbReference type="eggNOG" id="KOG1366">
    <property type="taxonomic scope" value="Eukaryota"/>
</dbReference>
<dbReference type="KEGG" id="mde:101893067"/>
<dbReference type="Pfam" id="PF07677">
    <property type="entry name" value="A2M_recep"/>
    <property type="match status" value="1"/>
</dbReference>
<feature type="domain" description="Alpha-2-macroglobulin" evidence="15">
    <location>
        <begin position="640"/>
        <end position="730"/>
    </location>
</feature>
<evidence type="ECO:0000256" key="2">
    <source>
        <dbReference type="ARBA" id="ARBA00022690"/>
    </source>
</evidence>
<dbReference type="GO" id="GO:0005615">
    <property type="term" value="C:extracellular space"/>
    <property type="evidence" value="ECO:0007669"/>
    <property type="project" value="InterPro"/>
</dbReference>
<keyword evidence="7" id="KW-1015">Disulfide bond</keyword>
<organism evidence="17">
    <name type="scientific">Musca domestica</name>
    <name type="common">House fly</name>
    <dbReference type="NCBI Taxonomy" id="7370"/>
    <lineage>
        <taxon>Eukaryota</taxon>
        <taxon>Metazoa</taxon>
        <taxon>Ecdysozoa</taxon>
        <taxon>Arthropoda</taxon>
        <taxon>Hexapoda</taxon>
        <taxon>Insecta</taxon>
        <taxon>Pterygota</taxon>
        <taxon>Neoptera</taxon>
        <taxon>Endopterygota</taxon>
        <taxon>Diptera</taxon>
        <taxon>Brachycera</taxon>
        <taxon>Muscomorpha</taxon>
        <taxon>Muscoidea</taxon>
        <taxon>Muscidae</taxon>
        <taxon>Musca</taxon>
    </lineage>
</organism>
<evidence type="ECO:0000256" key="8">
    <source>
        <dbReference type="ARBA" id="ARBA00023180"/>
    </source>
</evidence>
<evidence type="ECO:0000256" key="1">
    <source>
        <dbReference type="ARBA" id="ARBA00010952"/>
    </source>
</evidence>
<dbReference type="Gene3D" id="2.60.40.1930">
    <property type="match status" value="2"/>
</dbReference>
<dbReference type="PROSITE" id="PS00477">
    <property type="entry name" value="ALPHA_2_MACROGLOBULIN"/>
    <property type="match status" value="1"/>
</dbReference>
<dbReference type="Pfam" id="PF01835">
    <property type="entry name" value="MG2"/>
    <property type="match status" value="1"/>
</dbReference>
<evidence type="ECO:0000313" key="20">
    <source>
        <dbReference type="RefSeq" id="XP_058980536.1"/>
    </source>
</evidence>
<evidence type="ECO:0000256" key="3">
    <source>
        <dbReference type="ARBA" id="ARBA00022729"/>
    </source>
</evidence>
<dbReference type="SUPFAM" id="SSF49410">
    <property type="entry name" value="Alpha-macroglobulin receptor domain"/>
    <property type="match status" value="1"/>
</dbReference>
<dbReference type="GO" id="GO:0004867">
    <property type="term" value="F:serine-type endopeptidase inhibitor activity"/>
    <property type="evidence" value="ECO:0007669"/>
    <property type="project" value="UniProtKB-KW"/>
</dbReference>
<evidence type="ECO:0000256" key="4">
    <source>
        <dbReference type="ARBA" id="ARBA00022859"/>
    </source>
</evidence>
<dbReference type="Pfam" id="PF17791">
    <property type="entry name" value="MG3"/>
    <property type="match status" value="1"/>
</dbReference>
<dbReference type="OrthoDB" id="9998011at2759"/>
<evidence type="ECO:0000259" key="14">
    <source>
        <dbReference type="SMART" id="SM01359"/>
    </source>
</evidence>
<dbReference type="SUPFAM" id="SSF48239">
    <property type="entry name" value="Terpenoid cyclases/Protein prenyltransferases"/>
    <property type="match status" value="1"/>
</dbReference>
<dbReference type="Gene3D" id="2.20.130.20">
    <property type="match status" value="1"/>
</dbReference>
<dbReference type="VEuPathDB" id="VectorBase:MDOMA2_008445"/>
<dbReference type="InterPro" id="IPR014756">
    <property type="entry name" value="Ig_E-set"/>
</dbReference>
<gene>
    <name evidence="17" type="primary">101893067</name>
    <name evidence="19 20" type="synonym">LOC101893067</name>
</gene>
<dbReference type="RefSeq" id="XP_011290748.1">
    <property type="nucleotide sequence ID" value="XM_011292446.2"/>
</dbReference>
<dbReference type="InterPro" id="IPR011625">
    <property type="entry name" value="A2M_N_BRD"/>
</dbReference>
<dbReference type="STRING" id="7370.A0A1I8MFJ9"/>
<dbReference type="Pfam" id="PF07678">
    <property type="entry name" value="TED_complement"/>
    <property type="match status" value="1"/>
</dbReference>
<reference evidence="20" key="2">
    <citation type="submission" date="2025-05" db="UniProtKB">
        <authorList>
            <consortium name="RefSeq"/>
        </authorList>
    </citation>
    <scope>IDENTIFICATION</scope>
    <source>
        <strain evidence="19 20">Aabys</strain>
        <tissue evidence="20">Whole body</tissue>
    </source>
</reference>
<dbReference type="SMART" id="SM01360">
    <property type="entry name" value="A2M"/>
    <property type="match status" value="1"/>
</dbReference>
<keyword evidence="5" id="KW-0722">Serine protease inhibitor</keyword>
<dbReference type="InterPro" id="IPR041555">
    <property type="entry name" value="MG3"/>
</dbReference>
<dbReference type="Pfam" id="PF07703">
    <property type="entry name" value="A2M_BRD"/>
    <property type="match status" value="1"/>
</dbReference>
<dbReference type="Gene3D" id="2.60.40.2950">
    <property type="match status" value="1"/>
</dbReference>
<comment type="subunit">
    <text evidence="10">Heterodimer of a TEP1-N chain and an TEP1-C chain non-covalently linked. Forms a complex composed of TEP1-N and TEP1-C heterodimer, LRIM1 and APL1C; the interaction stabilizes TEP1-N and TEP1-C heterodimer, prevents its binding to tissues while circulating in the hemolymph and protects the thioester bond from hydrolysis. Mature TEP1 and to a lesser extent full-length TEP1 interact with SPCLIP1; the interaction is induced by microbial infection.</text>
</comment>
<keyword evidence="6" id="KW-0882">Thioester bond</keyword>
<evidence type="ECO:0000256" key="13">
    <source>
        <dbReference type="SAM" id="SignalP"/>
    </source>
</evidence>
<dbReference type="SMART" id="SM01419">
    <property type="entry name" value="Thiol-ester_cl"/>
    <property type="match status" value="1"/>
</dbReference>
<dbReference type="FunFam" id="2.60.40.1930:FF:000001">
    <property type="entry name" value="CD109 isoform 3"/>
    <property type="match status" value="1"/>
</dbReference>
<dbReference type="InterPro" id="IPR008930">
    <property type="entry name" value="Terpenoid_cyclase/PrenylTrfase"/>
</dbReference>
<dbReference type="SMART" id="SM01359">
    <property type="entry name" value="A2M_N_2"/>
    <property type="match status" value="1"/>
</dbReference>
<dbReference type="Gene3D" id="6.20.50.160">
    <property type="match status" value="1"/>
</dbReference>
<dbReference type="GeneID" id="101893067"/>
<dbReference type="InterPro" id="IPR036595">
    <property type="entry name" value="A-macroglobulin_rcpt-bd_sf"/>
</dbReference>
<keyword evidence="3 13" id="KW-0732">Signal</keyword>
<dbReference type="InterPro" id="IPR011626">
    <property type="entry name" value="Alpha-macroglobulin_TED"/>
</dbReference>
<dbReference type="Pfam" id="PF00207">
    <property type="entry name" value="A2M"/>
    <property type="match status" value="1"/>
</dbReference>
<feature type="compositionally biased region" description="Polar residues" evidence="12">
    <location>
        <begin position="1239"/>
        <end position="1251"/>
    </location>
</feature>
<dbReference type="InterPro" id="IPR047565">
    <property type="entry name" value="Alpha-macroglob_thiol-ester_cl"/>
</dbReference>
<feature type="chain" id="PRO_5014271555" description="TEP1-F" evidence="13">
    <location>
        <begin position="24"/>
        <end position="1420"/>
    </location>
</feature>
<evidence type="ECO:0000256" key="6">
    <source>
        <dbReference type="ARBA" id="ARBA00022966"/>
    </source>
</evidence>
<evidence type="ECO:0000256" key="7">
    <source>
        <dbReference type="ARBA" id="ARBA00023157"/>
    </source>
</evidence>
<evidence type="ECO:0000256" key="5">
    <source>
        <dbReference type="ARBA" id="ARBA00022900"/>
    </source>
</evidence>